<evidence type="ECO:0000313" key="3">
    <source>
        <dbReference type="Proteomes" id="UP000266841"/>
    </source>
</evidence>
<dbReference type="EMBL" id="AGNL01015893">
    <property type="protein sequence ID" value="EJK65384.1"/>
    <property type="molecule type" value="Genomic_DNA"/>
</dbReference>
<name>K0SK81_THAOC</name>
<accession>K0SK81</accession>
<proteinExistence type="predicted"/>
<evidence type="ECO:0000256" key="1">
    <source>
        <dbReference type="SAM" id="MobiDB-lite"/>
    </source>
</evidence>
<organism evidence="2 3">
    <name type="scientific">Thalassiosira oceanica</name>
    <name type="common">Marine diatom</name>
    <dbReference type="NCBI Taxonomy" id="159749"/>
    <lineage>
        <taxon>Eukaryota</taxon>
        <taxon>Sar</taxon>
        <taxon>Stramenopiles</taxon>
        <taxon>Ochrophyta</taxon>
        <taxon>Bacillariophyta</taxon>
        <taxon>Coscinodiscophyceae</taxon>
        <taxon>Thalassiosirophycidae</taxon>
        <taxon>Thalassiosirales</taxon>
        <taxon>Thalassiosiraceae</taxon>
        <taxon>Thalassiosira</taxon>
    </lineage>
</organism>
<protein>
    <submittedName>
        <fullName evidence="2">Uncharacterized protein</fullName>
    </submittedName>
</protein>
<feature type="region of interest" description="Disordered" evidence="1">
    <location>
        <begin position="55"/>
        <end position="103"/>
    </location>
</feature>
<feature type="region of interest" description="Disordered" evidence="1">
    <location>
        <begin position="116"/>
        <end position="203"/>
    </location>
</feature>
<reference evidence="2 3" key="1">
    <citation type="journal article" date="2012" name="Genome Biol.">
        <title>Genome and low-iron response of an oceanic diatom adapted to chronic iron limitation.</title>
        <authorList>
            <person name="Lommer M."/>
            <person name="Specht M."/>
            <person name="Roy A.S."/>
            <person name="Kraemer L."/>
            <person name="Andreson R."/>
            <person name="Gutowska M.A."/>
            <person name="Wolf J."/>
            <person name="Bergner S.V."/>
            <person name="Schilhabel M.B."/>
            <person name="Klostermeier U.C."/>
            <person name="Beiko R.G."/>
            <person name="Rosenstiel P."/>
            <person name="Hippler M."/>
            <person name="Laroche J."/>
        </authorList>
    </citation>
    <scope>NUCLEOTIDE SEQUENCE [LARGE SCALE GENOMIC DNA]</scope>
    <source>
        <strain evidence="2 3">CCMP1005</strain>
    </source>
</reference>
<keyword evidence="3" id="KW-1185">Reference proteome</keyword>
<feature type="compositionally biased region" description="Polar residues" evidence="1">
    <location>
        <begin position="153"/>
        <end position="162"/>
    </location>
</feature>
<comment type="caution">
    <text evidence="2">The sequence shown here is derived from an EMBL/GenBank/DDBJ whole genome shotgun (WGS) entry which is preliminary data.</text>
</comment>
<dbReference type="AlphaFoldDB" id="K0SK81"/>
<feature type="compositionally biased region" description="Basic and acidic residues" evidence="1">
    <location>
        <begin position="130"/>
        <end position="148"/>
    </location>
</feature>
<dbReference type="Proteomes" id="UP000266841">
    <property type="component" value="Unassembled WGS sequence"/>
</dbReference>
<sequence length="203" mass="22246">MKQSVDKDKALEGPQLLTTLGTKAMMSSEEMLSIVLAVMSLTRLAHISIVKISCRSSSSSSSSKQQDAVEGEGTAHQDSSYCPSPDLLAPSDEDQEASALYPRISHESNLIKITTAHDAVREADEEDRQDTDRAKPRADTEAPERDSNDGMINRNNSLLNRQQPRRKFVHKPRHGSSSFGNDHMISAPLHPRGGKFANHAALD</sequence>
<gene>
    <name evidence="2" type="ORF">THAOC_13755</name>
</gene>
<feature type="compositionally biased region" description="Basic residues" evidence="1">
    <location>
        <begin position="163"/>
        <end position="174"/>
    </location>
</feature>
<evidence type="ECO:0000313" key="2">
    <source>
        <dbReference type="EMBL" id="EJK65384.1"/>
    </source>
</evidence>